<dbReference type="GO" id="GO:0042597">
    <property type="term" value="C:periplasmic space"/>
    <property type="evidence" value="ECO:0007669"/>
    <property type="project" value="InterPro"/>
</dbReference>
<reference evidence="8 9" key="1">
    <citation type="journal article" date="2015" name="Appl. Environ. Microbiol.">
        <title>Aerobic and Anaerobic Thiosulfate Oxidation by a Cold-Adapted, Subglacial Chemoautotroph.</title>
        <authorList>
            <person name="Harrold Z.R."/>
            <person name="Skidmore M.L."/>
            <person name="Hamilton T.L."/>
            <person name="Desch L."/>
            <person name="Amada K."/>
            <person name="van Gelder W."/>
            <person name="Glover K."/>
            <person name="Roden E.E."/>
            <person name="Boyd E.S."/>
        </authorList>
    </citation>
    <scope>NUCLEOTIDE SEQUENCE [LARGE SCALE GENOMIC DNA]</scope>
    <source>
        <strain evidence="8 9">RG</strain>
    </source>
</reference>
<evidence type="ECO:0000259" key="7">
    <source>
        <dbReference type="PROSITE" id="PS51007"/>
    </source>
</evidence>
<gene>
    <name evidence="8" type="ORF">ABW22_08060</name>
</gene>
<keyword evidence="3 5" id="KW-0408">Iron</keyword>
<dbReference type="GO" id="GO:0005506">
    <property type="term" value="F:iron ion binding"/>
    <property type="evidence" value="ECO:0007669"/>
    <property type="project" value="InterPro"/>
</dbReference>
<dbReference type="PANTHER" id="PTHR33751:SF11">
    <property type="entry name" value="BLL4483 PROTEIN"/>
    <property type="match status" value="1"/>
</dbReference>
<dbReference type="PANTHER" id="PTHR33751">
    <property type="entry name" value="CBB3-TYPE CYTOCHROME C OXIDASE SUBUNIT FIXP"/>
    <property type="match status" value="1"/>
</dbReference>
<keyword evidence="6" id="KW-0732">Signal</keyword>
<feature type="binding site" description="axial binding residue" evidence="5">
    <location>
        <position position="142"/>
    </location>
    <ligand>
        <name>heme c</name>
        <dbReference type="ChEBI" id="CHEBI:61717"/>
        <label>2</label>
    </ligand>
    <ligandPart>
        <name>Fe</name>
        <dbReference type="ChEBI" id="CHEBI:18248"/>
    </ligandPart>
</feature>
<dbReference type="InterPro" id="IPR009056">
    <property type="entry name" value="Cyt_c-like_dom"/>
</dbReference>
<dbReference type="InterPro" id="IPR024167">
    <property type="entry name" value="Cytochrome_c4-like"/>
</dbReference>
<feature type="binding site" description="axial binding residue" evidence="5">
    <location>
        <position position="184"/>
    </location>
    <ligand>
        <name>heme c</name>
        <dbReference type="ChEBI" id="CHEBI:61717"/>
        <label>2</label>
    </ligand>
    <ligandPart>
        <name>Fe</name>
        <dbReference type="ChEBI" id="CHEBI:18248"/>
    </ligandPart>
</feature>
<feature type="signal peptide" evidence="6">
    <location>
        <begin position="1"/>
        <end position="22"/>
    </location>
</feature>
<organism evidence="8 9">
    <name type="scientific">Thiobacillus denitrificans</name>
    <dbReference type="NCBI Taxonomy" id="36861"/>
    <lineage>
        <taxon>Bacteria</taxon>
        <taxon>Pseudomonadati</taxon>
        <taxon>Pseudomonadota</taxon>
        <taxon>Betaproteobacteria</taxon>
        <taxon>Nitrosomonadales</taxon>
        <taxon>Thiobacillaceae</taxon>
        <taxon>Thiobacillus</taxon>
    </lineage>
</organism>
<feature type="binding site" description="covalent" evidence="4">
    <location>
        <position position="41"/>
    </location>
    <ligand>
        <name>heme c</name>
        <dbReference type="ChEBI" id="CHEBI:61717"/>
        <label>1</label>
    </ligand>
</feature>
<accession>A0A106BPI5</accession>
<protein>
    <recommendedName>
        <fullName evidence="7">Cytochrome c domain-containing protein</fullName>
    </recommendedName>
</protein>
<evidence type="ECO:0000256" key="6">
    <source>
        <dbReference type="SAM" id="SignalP"/>
    </source>
</evidence>
<feature type="domain" description="Cytochrome c" evidence="7">
    <location>
        <begin position="117"/>
        <end position="207"/>
    </location>
</feature>
<comment type="PTM">
    <text evidence="4">Binds 2 heme c groups covalently per subunit.</text>
</comment>
<feature type="binding site" description="axial binding residue" evidence="5">
    <location>
        <position position="42"/>
    </location>
    <ligand>
        <name>heme c</name>
        <dbReference type="ChEBI" id="CHEBI:61717"/>
        <label>1</label>
    </ligand>
    <ligandPart>
        <name>Fe</name>
        <dbReference type="ChEBI" id="CHEBI:18248"/>
    </ligandPart>
</feature>
<dbReference type="Gene3D" id="1.10.760.10">
    <property type="entry name" value="Cytochrome c-like domain"/>
    <property type="match status" value="2"/>
</dbReference>
<feature type="binding site" description="axial binding residue" evidence="5">
    <location>
        <position position="82"/>
    </location>
    <ligand>
        <name>heme c</name>
        <dbReference type="ChEBI" id="CHEBI:61717"/>
        <label>1</label>
    </ligand>
    <ligandPart>
        <name>Fe</name>
        <dbReference type="ChEBI" id="CHEBI:18248"/>
    </ligandPart>
</feature>
<dbReference type="AlphaFoldDB" id="A0A106BPI5"/>
<dbReference type="GO" id="GO:0009055">
    <property type="term" value="F:electron transfer activity"/>
    <property type="evidence" value="ECO:0007669"/>
    <property type="project" value="InterPro"/>
</dbReference>
<dbReference type="InterPro" id="IPR050597">
    <property type="entry name" value="Cytochrome_c_Oxidase_Subunit"/>
</dbReference>
<feature type="binding site" description="covalent" evidence="4">
    <location>
        <position position="138"/>
    </location>
    <ligand>
        <name>heme c</name>
        <dbReference type="ChEBI" id="CHEBI:61717"/>
        <label>2</label>
    </ligand>
</feature>
<evidence type="ECO:0000256" key="5">
    <source>
        <dbReference type="PIRSR" id="PIRSR000005-2"/>
    </source>
</evidence>
<dbReference type="SUPFAM" id="SSF46626">
    <property type="entry name" value="Cytochrome c"/>
    <property type="match status" value="2"/>
</dbReference>
<feature type="binding site" description="covalent" evidence="4">
    <location>
        <position position="38"/>
    </location>
    <ligand>
        <name>heme c</name>
        <dbReference type="ChEBI" id="CHEBI:61717"/>
        <label>1</label>
    </ligand>
</feature>
<sequence>MRSATRLIFMGTMVMAASTAAAAPPSIITQGKGAAIACASCHGVDGAGNAQAGFPVLAQLPPAHFAKQIADFKAGTRTHPIMTPIAMAMSAEDIESSARHYASQARPKSEATTVDPAVIARGKNLAINGAWDRHVPPCFKCHAVDGLGVAPAFPPIAGQHAAYTVSQLQAWKTGARTNDPQKLMKTVAENLTDDDIHSVAGYLATLGTREKGNE</sequence>
<keyword evidence="9" id="KW-1185">Reference proteome</keyword>
<comment type="caution">
    <text evidence="8">The sequence shown here is derived from an EMBL/GenBank/DDBJ whole genome shotgun (WGS) entry which is preliminary data.</text>
</comment>
<evidence type="ECO:0000256" key="2">
    <source>
        <dbReference type="ARBA" id="ARBA00022723"/>
    </source>
</evidence>
<dbReference type="PROSITE" id="PS51007">
    <property type="entry name" value="CYTC"/>
    <property type="match status" value="2"/>
</dbReference>
<dbReference type="OrthoDB" id="9773456at2"/>
<proteinExistence type="predicted"/>
<feature type="chain" id="PRO_5007125699" description="Cytochrome c domain-containing protein" evidence="6">
    <location>
        <begin position="23"/>
        <end position="214"/>
    </location>
</feature>
<dbReference type="Proteomes" id="UP000064243">
    <property type="component" value="Unassembled WGS sequence"/>
</dbReference>
<keyword evidence="1 4" id="KW-0349">Heme</keyword>
<dbReference type="InterPro" id="IPR036909">
    <property type="entry name" value="Cyt_c-like_dom_sf"/>
</dbReference>
<dbReference type="PIRSF" id="PIRSF000005">
    <property type="entry name" value="Cytochrome_c4"/>
    <property type="match status" value="1"/>
</dbReference>
<feature type="binding site" description="covalent" evidence="4">
    <location>
        <position position="141"/>
    </location>
    <ligand>
        <name>heme c</name>
        <dbReference type="ChEBI" id="CHEBI:61717"/>
        <label>2</label>
    </ligand>
</feature>
<dbReference type="EMBL" id="LDUG01000020">
    <property type="protein sequence ID" value="KVW96234.1"/>
    <property type="molecule type" value="Genomic_DNA"/>
</dbReference>
<keyword evidence="2 5" id="KW-0479">Metal-binding</keyword>
<evidence type="ECO:0000256" key="1">
    <source>
        <dbReference type="ARBA" id="ARBA00022617"/>
    </source>
</evidence>
<evidence type="ECO:0000313" key="8">
    <source>
        <dbReference type="EMBL" id="KVW96234.1"/>
    </source>
</evidence>
<evidence type="ECO:0000256" key="4">
    <source>
        <dbReference type="PIRSR" id="PIRSR000005-1"/>
    </source>
</evidence>
<name>A0A106BPI5_THIDE</name>
<evidence type="ECO:0000256" key="3">
    <source>
        <dbReference type="ARBA" id="ARBA00023004"/>
    </source>
</evidence>
<dbReference type="PATRIC" id="fig|36861.3.peg.1260"/>
<feature type="domain" description="Cytochrome c" evidence="7">
    <location>
        <begin position="19"/>
        <end position="105"/>
    </location>
</feature>
<dbReference type="GO" id="GO:0020037">
    <property type="term" value="F:heme binding"/>
    <property type="evidence" value="ECO:0007669"/>
    <property type="project" value="InterPro"/>
</dbReference>
<dbReference type="Pfam" id="PF00034">
    <property type="entry name" value="Cytochrom_C"/>
    <property type="match status" value="1"/>
</dbReference>
<evidence type="ECO:0000313" key="9">
    <source>
        <dbReference type="Proteomes" id="UP000064243"/>
    </source>
</evidence>